<dbReference type="GO" id="GO:0005524">
    <property type="term" value="F:ATP binding"/>
    <property type="evidence" value="ECO:0007669"/>
    <property type="project" value="InterPro"/>
</dbReference>
<dbReference type="SMART" id="SM00320">
    <property type="entry name" value="WD40"/>
    <property type="match status" value="7"/>
</dbReference>
<keyword evidence="2" id="KW-0472">Membrane</keyword>
<dbReference type="PANTHER" id="PTHR19879:SF9">
    <property type="entry name" value="TRANSCRIPTION INITIATION FACTOR TFIID SUBUNIT 5"/>
    <property type="match status" value="1"/>
</dbReference>
<accession>A0A840PCL0</accession>
<keyword evidence="5" id="KW-1185">Reference proteome</keyword>
<dbReference type="RefSeq" id="WP_185052112.1">
    <property type="nucleotide sequence ID" value="NZ_BAABIX010000015.1"/>
</dbReference>
<dbReference type="InterPro" id="IPR001680">
    <property type="entry name" value="WD40_rpt"/>
</dbReference>
<dbReference type="Gene3D" id="2.130.10.10">
    <property type="entry name" value="YVTN repeat-like/Quinoprotein amine dehydrogenase"/>
    <property type="match status" value="4"/>
</dbReference>
<dbReference type="Pfam" id="PF20703">
    <property type="entry name" value="nSTAND1"/>
    <property type="match status" value="1"/>
</dbReference>
<keyword evidence="1" id="KW-0853">WD repeat</keyword>
<feature type="transmembrane region" description="Helical" evidence="2">
    <location>
        <begin position="464"/>
        <end position="485"/>
    </location>
</feature>
<sequence length="1168" mass="122745">MGQALIDGDPHRLGDYWLAGRLGAGGQGVVYEAYDASGVRVAVKVLHGDPLNAAGLRARMVKEAAAAQRVASFCTARVLGADFSGERPYIVSEYVEGPTLRRAVSEGRVFAGDDLHRLATGIATAITAIHEAGVVHRDLKPDNVLLGPDGPRVIDFGVARTLEMSLTSTGIAAGTPTYMAPEVFTGARAGMPADVFAWGAIVLFAATGRDPFQADSLGAVMHRVLSVDPDLSPLPPSLRGLVGAALAKEPTGRPSAPELLISLVSGGAGLDMPRMLAEGSRAAAEVGQAVTADPALGTLAEDSYAVLSPAERELVPEIFLRLVTVRDDGELSVRRAAREELFGGRPPDEAAAVERVLGVFSYLLTTGDEIALSRPALPHAWPRMRAWVRANRDGLAVHRQIALAARRWTTGGRRDADLIQGATLDDALRWAATERRNITLTPVERDFLDAAAALTRRKARRDRMVTVTLAVLLVAALVAGGVAVWQSRVAALQRDESEARRIAVVADGLRATDPVVAMLLSVAAWRISPVTEARAALIGALTQPETRVFRDPAAQGIRRLSRDGRVLVSIGDDRVRAWDVRTGRRVGGVDELGTGVHQILDAELSPSGKVLAVATAEKGVRLWDLRTGRPLPRGYPLGPESAQLQTGITYGNSEDVLAVHIGEGEAVWNSRTGQTGWAECCHSIAVPDGSATVTAALSGDVVRTAFPSGRRVVLEKCGGCRHEIALSRDGRMLAVADEDDLITLNDPMTGKQRGEPMQDWNGGTLEFSPDGALLASTTATEVQVFRVADRAMVLRHAISASQPDLAFDPDGHSARVLDGDTVVTLDLTGLAGYARPRWSALAPGGRLLASWDPATGGVRLGEPLATGGGRHTGRTLGRKPSGAWSLSLTAFSPDGRALAAGGSDDDGTEIVVWDTGTGAEQARITGLPSPPDSVAFSPDGRRLVSVTSDVNRPVFLVDLWDLDSGERLWRVTRDLAREAAFTPDGRTVLVRGDDAMAFDVAAFDAATGEPRGPATLGGASRGVRFGSGGVLYAAGDAEGSLTMWVPGSPAPVEVTLRGSTRDIAGLAAAPVGGPLATVARDGTVAVWDRATGALLGRVSGPPVAITDLAFSADAARLLILDANGGLGVHRLRPGDAAAEVCARAGRGLSEKEWRAHLPGLPYREVCRL</sequence>
<organism evidence="4 5">
    <name type="scientific">Thermocatellispora tengchongensis</name>
    <dbReference type="NCBI Taxonomy" id="1073253"/>
    <lineage>
        <taxon>Bacteria</taxon>
        <taxon>Bacillati</taxon>
        <taxon>Actinomycetota</taxon>
        <taxon>Actinomycetes</taxon>
        <taxon>Streptosporangiales</taxon>
        <taxon>Streptosporangiaceae</taxon>
        <taxon>Thermocatellispora</taxon>
    </lineage>
</organism>
<dbReference type="InterPro" id="IPR000719">
    <property type="entry name" value="Prot_kinase_dom"/>
</dbReference>
<dbReference type="Gene3D" id="1.10.510.10">
    <property type="entry name" value="Transferase(Phosphotransferase) domain 1"/>
    <property type="match status" value="1"/>
</dbReference>
<dbReference type="PROSITE" id="PS00108">
    <property type="entry name" value="PROTEIN_KINASE_ST"/>
    <property type="match status" value="1"/>
</dbReference>
<evidence type="ECO:0000256" key="1">
    <source>
        <dbReference type="PROSITE-ProRule" id="PRU00221"/>
    </source>
</evidence>
<dbReference type="GO" id="GO:0004672">
    <property type="term" value="F:protein kinase activity"/>
    <property type="evidence" value="ECO:0007669"/>
    <property type="project" value="InterPro"/>
</dbReference>
<dbReference type="InterPro" id="IPR015943">
    <property type="entry name" value="WD40/YVTN_repeat-like_dom_sf"/>
</dbReference>
<dbReference type="PANTHER" id="PTHR19879">
    <property type="entry name" value="TRANSCRIPTION INITIATION FACTOR TFIID"/>
    <property type="match status" value="1"/>
</dbReference>
<proteinExistence type="predicted"/>
<feature type="domain" description="Protein kinase" evidence="3">
    <location>
        <begin position="16"/>
        <end position="275"/>
    </location>
</feature>
<protein>
    <submittedName>
        <fullName evidence="4">WD40 repeat protein</fullName>
    </submittedName>
</protein>
<dbReference type="SUPFAM" id="SSF56112">
    <property type="entry name" value="Protein kinase-like (PK-like)"/>
    <property type="match status" value="1"/>
</dbReference>
<dbReference type="CDD" id="cd14014">
    <property type="entry name" value="STKc_PknB_like"/>
    <property type="match status" value="1"/>
</dbReference>
<dbReference type="InterPro" id="IPR008271">
    <property type="entry name" value="Ser/Thr_kinase_AS"/>
</dbReference>
<comment type="caution">
    <text evidence="4">The sequence shown here is derived from an EMBL/GenBank/DDBJ whole genome shotgun (WGS) entry which is preliminary data.</text>
</comment>
<evidence type="ECO:0000313" key="5">
    <source>
        <dbReference type="Proteomes" id="UP000578449"/>
    </source>
</evidence>
<dbReference type="SUPFAM" id="SSF50998">
    <property type="entry name" value="Quinoprotein alcohol dehydrogenase-like"/>
    <property type="match status" value="1"/>
</dbReference>
<evidence type="ECO:0000256" key="2">
    <source>
        <dbReference type="SAM" id="Phobius"/>
    </source>
</evidence>
<dbReference type="InterPro" id="IPR011047">
    <property type="entry name" value="Quinoprotein_ADH-like_sf"/>
</dbReference>
<dbReference type="InterPro" id="IPR011009">
    <property type="entry name" value="Kinase-like_dom_sf"/>
</dbReference>
<dbReference type="InterPro" id="IPR049052">
    <property type="entry name" value="nSTAND1"/>
</dbReference>
<dbReference type="Proteomes" id="UP000578449">
    <property type="component" value="Unassembled WGS sequence"/>
</dbReference>
<dbReference type="InterPro" id="IPR011044">
    <property type="entry name" value="Quino_amine_DH_bsu"/>
</dbReference>
<dbReference type="PROSITE" id="PS50082">
    <property type="entry name" value="WD_REPEATS_2"/>
    <property type="match status" value="2"/>
</dbReference>
<evidence type="ECO:0000259" key="3">
    <source>
        <dbReference type="PROSITE" id="PS50011"/>
    </source>
</evidence>
<evidence type="ECO:0000313" key="4">
    <source>
        <dbReference type="EMBL" id="MBB5135160.1"/>
    </source>
</evidence>
<name>A0A840PCL0_9ACTN</name>
<dbReference type="SUPFAM" id="SSF50969">
    <property type="entry name" value="YVTN repeat-like/Quinoprotein amine dehydrogenase"/>
    <property type="match status" value="1"/>
</dbReference>
<keyword evidence="2" id="KW-1133">Transmembrane helix</keyword>
<dbReference type="Gene3D" id="3.30.200.20">
    <property type="entry name" value="Phosphorylase Kinase, domain 1"/>
    <property type="match status" value="1"/>
</dbReference>
<feature type="repeat" description="WD" evidence="1">
    <location>
        <begin position="599"/>
        <end position="633"/>
    </location>
</feature>
<reference evidence="4 5" key="1">
    <citation type="submission" date="2020-08" db="EMBL/GenBank/DDBJ databases">
        <title>Genomic Encyclopedia of Type Strains, Phase IV (KMG-IV): sequencing the most valuable type-strain genomes for metagenomic binning, comparative biology and taxonomic classification.</title>
        <authorList>
            <person name="Goeker M."/>
        </authorList>
    </citation>
    <scope>NUCLEOTIDE SEQUENCE [LARGE SCALE GENOMIC DNA]</scope>
    <source>
        <strain evidence="4 5">DSM 45615</strain>
    </source>
</reference>
<dbReference type="PROSITE" id="PS50011">
    <property type="entry name" value="PROTEIN_KINASE_DOM"/>
    <property type="match status" value="1"/>
</dbReference>
<dbReference type="Pfam" id="PF00069">
    <property type="entry name" value="Pkinase"/>
    <property type="match status" value="1"/>
</dbReference>
<feature type="repeat" description="WD" evidence="1">
    <location>
        <begin position="1056"/>
        <end position="1097"/>
    </location>
</feature>
<dbReference type="AlphaFoldDB" id="A0A840PCL0"/>
<dbReference type="EMBL" id="JACHGN010000010">
    <property type="protein sequence ID" value="MBB5135160.1"/>
    <property type="molecule type" value="Genomic_DNA"/>
</dbReference>
<keyword evidence="2" id="KW-0812">Transmembrane</keyword>
<dbReference type="SMART" id="SM00220">
    <property type="entry name" value="S_TKc"/>
    <property type="match status" value="1"/>
</dbReference>
<gene>
    <name evidence="4" type="ORF">HNP84_004896</name>
</gene>